<feature type="region of interest" description="Disordered" evidence="1">
    <location>
        <begin position="43"/>
        <end position="67"/>
    </location>
</feature>
<protein>
    <submittedName>
        <fullName evidence="3">Uncharacterized protein</fullName>
    </submittedName>
</protein>
<evidence type="ECO:0000256" key="2">
    <source>
        <dbReference type="SAM" id="Phobius"/>
    </source>
</evidence>
<keyword evidence="2" id="KW-0812">Transmembrane</keyword>
<dbReference type="Proteomes" id="UP000002487">
    <property type="component" value="Chromosome"/>
</dbReference>
<proteinExistence type="predicted"/>
<keyword evidence="2" id="KW-0472">Membrane</keyword>
<evidence type="ECO:0000313" key="4">
    <source>
        <dbReference type="Proteomes" id="UP000002487"/>
    </source>
</evidence>
<gene>
    <name evidence="3" type="ordered locus">MA_4308</name>
</gene>
<evidence type="ECO:0000313" key="3">
    <source>
        <dbReference type="EMBL" id="AAM07652.1"/>
    </source>
</evidence>
<reference evidence="3 4" key="1">
    <citation type="journal article" date="2002" name="Genome Res.">
        <title>The genome of Methanosarcina acetivorans reveals extensive metabolic and physiological diversity.</title>
        <authorList>
            <person name="Galagan J.E."/>
            <person name="Nusbaum C."/>
            <person name="Roy A."/>
            <person name="Endrizzi M.G."/>
            <person name="Macdonald P."/>
            <person name="FitzHugh W."/>
            <person name="Calvo S."/>
            <person name="Engels R."/>
            <person name="Smirnov S."/>
            <person name="Atnoor D."/>
            <person name="Brown A."/>
            <person name="Allen N."/>
            <person name="Naylor J."/>
            <person name="Stange-Thomann N."/>
            <person name="DeArellano K."/>
            <person name="Johnson R."/>
            <person name="Linton L."/>
            <person name="McEwan P."/>
            <person name="McKernan K."/>
            <person name="Talamas J."/>
            <person name="Tirrell A."/>
            <person name="Ye W."/>
            <person name="Zimmer A."/>
            <person name="Barber R.D."/>
            <person name="Cann I."/>
            <person name="Graham D.E."/>
            <person name="Grahame D.A."/>
            <person name="Guss A."/>
            <person name="Hedderich R."/>
            <person name="Ingram-Smith C."/>
            <person name="Kuettner C.H."/>
            <person name="Krzycki J.A."/>
            <person name="Leigh J.A."/>
            <person name="Li W."/>
            <person name="Liu J."/>
            <person name="Mukhopadhyay B."/>
            <person name="Reeve J.N."/>
            <person name="Smith K."/>
            <person name="Springer T.A."/>
            <person name="Umayam L.A."/>
            <person name="White O."/>
            <person name="White R.H."/>
            <person name="de Macario E.C."/>
            <person name="Ferry J.G."/>
            <person name="Jarrell K.F."/>
            <person name="Jing H."/>
            <person name="Macario A.J.L."/>
            <person name="Paulsen I."/>
            <person name="Pritchett M."/>
            <person name="Sowers K.R."/>
            <person name="Swanson R.V."/>
            <person name="Zinder S.H."/>
            <person name="Lander E."/>
            <person name="Metcalf W.W."/>
            <person name="Birren B."/>
        </authorList>
    </citation>
    <scope>NUCLEOTIDE SEQUENCE [LARGE SCALE GENOMIC DNA]</scope>
    <source>
        <strain evidence="4">ATCC 35395 / DSM 2834 / JCM 12185 / C2A</strain>
    </source>
</reference>
<dbReference type="EnsemblBacteria" id="AAM07652">
    <property type="protein sequence ID" value="AAM07652"/>
    <property type="gene ID" value="MA_4308"/>
</dbReference>
<keyword evidence="4" id="KW-1185">Reference proteome</keyword>
<dbReference type="EMBL" id="AE010299">
    <property type="protein sequence ID" value="AAM07652.1"/>
    <property type="molecule type" value="Genomic_DNA"/>
</dbReference>
<evidence type="ECO:0000256" key="1">
    <source>
        <dbReference type="SAM" id="MobiDB-lite"/>
    </source>
</evidence>
<accession>Q8TI48</accession>
<feature type="transmembrane region" description="Helical" evidence="2">
    <location>
        <begin position="12"/>
        <end position="42"/>
    </location>
</feature>
<organism evidence="3 4">
    <name type="scientific">Methanosarcina acetivorans (strain ATCC 35395 / DSM 2834 / JCM 12185 / C2A)</name>
    <dbReference type="NCBI Taxonomy" id="188937"/>
    <lineage>
        <taxon>Archaea</taxon>
        <taxon>Methanobacteriati</taxon>
        <taxon>Methanobacteriota</taxon>
        <taxon>Stenosarchaea group</taxon>
        <taxon>Methanomicrobia</taxon>
        <taxon>Methanosarcinales</taxon>
        <taxon>Methanosarcinaceae</taxon>
        <taxon>Methanosarcina</taxon>
    </lineage>
</organism>
<sequence length="78" mass="8992">MMSNIKILPKEYARFLIGAVFSNQYFFRILNAVIFCLIHGILKPNTSKPADPGSSKIREHKKQKKQNPTLIRHVDIII</sequence>
<dbReference type="AlphaFoldDB" id="Q8TI48"/>
<name>Q8TI48_METAC</name>
<dbReference type="KEGG" id="mac:MA_4308"/>
<dbReference type="InParanoid" id="Q8TI48"/>
<dbReference type="HOGENOM" id="CLU_2613588_0_0_2"/>
<keyword evidence="2" id="KW-1133">Transmembrane helix</keyword>